<gene>
    <name evidence="1" type="ORF">GIL414_LOCUS75590</name>
</gene>
<evidence type="ECO:0000313" key="1">
    <source>
        <dbReference type="EMBL" id="CAF5197916.1"/>
    </source>
</evidence>
<dbReference type="GO" id="GO:0004190">
    <property type="term" value="F:aspartic-type endopeptidase activity"/>
    <property type="evidence" value="ECO:0007669"/>
    <property type="project" value="InterPro"/>
</dbReference>
<reference evidence="1" key="1">
    <citation type="submission" date="2021-02" db="EMBL/GenBank/DDBJ databases">
        <authorList>
            <person name="Nowell W R."/>
        </authorList>
    </citation>
    <scope>NUCLEOTIDE SEQUENCE</scope>
</reference>
<organism evidence="1 2">
    <name type="scientific">Rotaria magnacalcarata</name>
    <dbReference type="NCBI Taxonomy" id="392030"/>
    <lineage>
        <taxon>Eukaryota</taxon>
        <taxon>Metazoa</taxon>
        <taxon>Spiralia</taxon>
        <taxon>Gnathifera</taxon>
        <taxon>Rotifera</taxon>
        <taxon>Eurotatoria</taxon>
        <taxon>Bdelloidea</taxon>
        <taxon>Philodinida</taxon>
        <taxon>Philodinidae</taxon>
        <taxon>Rotaria</taxon>
    </lineage>
</organism>
<sequence>MSGPFSTVVNFSINEFLQRVEKLSTLQNIKCLSDSGASSLVFPKHHKQSQQMHQLPTMSTTTTITEQIIEETIYSAYLEAIRILSGCNLSILNLN</sequence>
<feature type="non-terminal residue" evidence="1">
    <location>
        <position position="95"/>
    </location>
</feature>
<dbReference type="EMBL" id="CAJOBJ010343409">
    <property type="protein sequence ID" value="CAF5197916.1"/>
    <property type="molecule type" value="Genomic_DNA"/>
</dbReference>
<dbReference type="InterPro" id="IPR001969">
    <property type="entry name" value="Aspartic_peptidase_AS"/>
</dbReference>
<comment type="caution">
    <text evidence="1">The sequence shown here is derived from an EMBL/GenBank/DDBJ whole genome shotgun (WGS) entry which is preliminary data.</text>
</comment>
<dbReference type="AlphaFoldDB" id="A0A8S3IFC8"/>
<dbReference type="Proteomes" id="UP000681720">
    <property type="component" value="Unassembled WGS sequence"/>
</dbReference>
<proteinExistence type="predicted"/>
<accession>A0A8S3IFC8</accession>
<evidence type="ECO:0000313" key="2">
    <source>
        <dbReference type="Proteomes" id="UP000681720"/>
    </source>
</evidence>
<protein>
    <submittedName>
        <fullName evidence="1">Uncharacterized protein</fullName>
    </submittedName>
</protein>
<name>A0A8S3IFC8_9BILA</name>
<dbReference type="GO" id="GO:0006508">
    <property type="term" value="P:proteolysis"/>
    <property type="evidence" value="ECO:0007669"/>
    <property type="project" value="InterPro"/>
</dbReference>
<dbReference type="PROSITE" id="PS00141">
    <property type="entry name" value="ASP_PROTEASE"/>
    <property type="match status" value="1"/>
</dbReference>